<dbReference type="GO" id="GO:0046306">
    <property type="term" value="P:alkanesulfonate catabolic process"/>
    <property type="evidence" value="ECO:0007669"/>
    <property type="project" value="TreeGrafter"/>
</dbReference>
<dbReference type="STRING" id="1129794.C427_0832"/>
<feature type="binding site" evidence="6">
    <location>
        <begin position="140"/>
        <end position="141"/>
    </location>
    <ligand>
        <name>FMN</name>
        <dbReference type="ChEBI" id="CHEBI:58210"/>
    </ligand>
</feature>
<evidence type="ECO:0000256" key="1">
    <source>
        <dbReference type="ARBA" id="ARBA00022630"/>
    </source>
</evidence>
<dbReference type="HOGENOM" id="CLU_027853_1_1_6"/>
<dbReference type="eggNOG" id="COG2141">
    <property type="taxonomic scope" value="Bacteria"/>
</dbReference>
<dbReference type="Proteomes" id="UP000011864">
    <property type="component" value="Chromosome"/>
</dbReference>
<dbReference type="GO" id="GO:0008726">
    <property type="term" value="F:alkanesulfonate monooxygenase activity"/>
    <property type="evidence" value="ECO:0007669"/>
    <property type="project" value="TreeGrafter"/>
</dbReference>
<dbReference type="InterPro" id="IPR036661">
    <property type="entry name" value="Luciferase-like_sf"/>
</dbReference>
<dbReference type="OrthoDB" id="9814695at2"/>
<feature type="binding site" evidence="6">
    <location>
        <position position="190"/>
    </location>
    <ligand>
        <name>FMN</name>
        <dbReference type="ChEBI" id="CHEBI:58210"/>
    </ligand>
</feature>
<dbReference type="HAMAP" id="MF_01699">
    <property type="entry name" value="RutA"/>
    <property type="match status" value="1"/>
</dbReference>
<evidence type="ECO:0000313" key="9">
    <source>
        <dbReference type="Proteomes" id="UP000011864"/>
    </source>
</evidence>
<name>K6ZSS2_9ALTE</name>
<evidence type="ECO:0000256" key="5">
    <source>
        <dbReference type="ARBA" id="ARBA00023033"/>
    </source>
</evidence>
<organism evidence="8 9">
    <name type="scientific">Paraglaciecola psychrophila 170</name>
    <dbReference type="NCBI Taxonomy" id="1129794"/>
    <lineage>
        <taxon>Bacteria</taxon>
        <taxon>Pseudomonadati</taxon>
        <taxon>Pseudomonadota</taxon>
        <taxon>Gammaproteobacteria</taxon>
        <taxon>Alteromonadales</taxon>
        <taxon>Alteromonadaceae</taxon>
        <taxon>Paraglaciecola</taxon>
    </lineage>
</organism>
<dbReference type="Pfam" id="PF00296">
    <property type="entry name" value="Bac_luciferase"/>
    <property type="match status" value="1"/>
</dbReference>
<dbReference type="PATRIC" id="fig|1129794.4.peg.822"/>
<dbReference type="GO" id="GO:0019740">
    <property type="term" value="P:nitrogen utilization"/>
    <property type="evidence" value="ECO:0007669"/>
    <property type="project" value="UniProtKB-UniRule"/>
</dbReference>
<evidence type="ECO:0000256" key="3">
    <source>
        <dbReference type="ARBA" id="ARBA00022857"/>
    </source>
</evidence>
<comment type="similarity">
    <text evidence="6">Belongs to the NtaA/SnaA/DszA monooxygenase family. RutA subfamily.</text>
</comment>
<keyword evidence="4 6" id="KW-0560">Oxidoreductase</keyword>
<feature type="binding site" evidence="6">
    <location>
        <position position="124"/>
    </location>
    <ligand>
        <name>FMN</name>
        <dbReference type="ChEBI" id="CHEBI:58210"/>
    </ligand>
</feature>
<reference evidence="8 9" key="1">
    <citation type="journal article" date="2013" name="Genome Announc.">
        <title>Complete Genome Sequence of Glaciecola psychrophila Strain 170T.</title>
        <authorList>
            <person name="Yin J."/>
            <person name="Chen J."/>
            <person name="Liu G."/>
            <person name="Yu Y."/>
            <person name="Song L."/>
            <person name="Wang X."/>
            <person name="Qu X."/>
        </authorList>
    </citation>
    <scope>NUCLEOTIDE SEQUENCE [LARGE SCALE GENOMIC DNA]</scope>
    <source>
        <strain evidence="8 9">170</strain>
    </source>
</reference>
<keyword evidence="1 6" id="KW-0285">Flavoprotein</keyword>
<keyword evidence="9" id="KW-1185">Reference proteome</keyword>
<dbReference type="EMBL" id="CP003837">
    <property type="protein sequence ID" value="AGH42941.1"/>
    <property type="molecule type" value="Genomic_DNA"/>
</dbReference>
<evidence type="ECO:0000256" key="2">
    <source>
        <dbReference type="ARBA" id="ARBA00022643"/>
    </source>
</evidence>
<sequence>MDVGVFIPIGNNGWLISKTSPQYKPTFDLNKEIVQKAEHYDLDFALSMIKLRGFGGQTEFWDYNLESFTLMAGLAAVTKKIKLYATAATLVTPPAIMARMATTIDSISGGRFGVNLITGWQRPEYSQMGMWPGDEFFSNRYEYLGEYIKVCKELWETGKSDFKGEHFQMDDCRMLPMPQKKIPIICAGQSTAGMEFSAQHADYNFCFGKGVNTPTAFSPTSERLISVAQKAGRDVGSVVLIMVIADETDEKAMAKWEMYKEGKDQSALDWMTNQGAVDKKSGKDTNIRDMTDPTSAVNLNMGTLVGSFASVAAMLDEIDTVPGCEGVLLTFDEFIQGMDDFGQKIQPLMKSRQHLTAAAVV</sequence>
<dbReference type="AlphaFoldDB" id="K6ZSS2"/>
<dbReference type="RefSeq" id="WP_007640640.1">
    <property type="nucleotide sequence ID" value="NC_020514.1"/>
</dbReference>
<evidence type="ECO:0000256" key="4">
    <source>
        <dbReference type="ARBA" id="ARBA00023002"/>
    </source>
</evidence>
<feature type="binding site" evidence="6">
    <location>
        <begin position="49"/>
        <end position="50"/>
    </location>
    <ligand>
        <name>FMN</name>
        <dbReference type="ChEBI" id="CHEBI:58210"/>
    </ligand>
</feature>
<dbReference type="InterPro" id="IPR050172">
    <property type="entry name" value="SsuD_RutA_monooxygenase"/>
</dbReference>
<dbReference type="GO" id="GO:0006212">
    <property type="term" value="P:uracil catabolic process"/>
    <property type="evidence" value="ECO:0007669"/>
    <property type="project" value="UniProtKB-UniRule"/>
</dbReference>
<dbReference type="KEGG" id="gps:C427_0832"/>
<feature type="binding site" evidence="6">
    <location>
        <position position="115"/>
    </location>
    <ligand>
        <name>FMN</name>
        <dbReference type="ChEBI" id="CHEBI:58210"/>
    </ligand>
</feature>
<dbReference type="InterPro" id="IPR011251">
    <property type="entry name" value="Luciferase-like_dom"/>
</dbReference>
<comment type="function">
    <text evidence="6">Catalyzes the pyrimidine ring opening between N-3 and C-4 by an unusual flavin hydroperoxide-catalyzed mechanism, adding oxygen atoms in the process to yield ureidoacrylate peracid, that immediately reacts with FMN forming ureidoacrylate and FMN-N(5)-oxide. The FMN-N(5)-oxide reacts spontaneously with NADH to produce FMN. Requires the flavin reductase RutF to regenerate FMN in vivo.</text>
</comment>
<dbReference type="NCBIfam" id="TIGR03612">
    <property type="entry name" value="RutA"/>
    <property type="match status" value="1"/>
</dbReference>
<proteinExistence type="inferred from homology"/>
<dbReference type="Gene3D" id="3.20.20.30">
    <property type="entry name" value="Luciferase-like domain"/>
    <property type="match status" value="1"/>
</dbReference>
<feature type="domain" description="Luciferase-like" evidence="7">
    <location>
        <begin position="1"/>
        <end position="317"/>
    </location>
</feature>
<gene>
    <name evidence="6" type="primary">rutA</name>
    <name evidence="8" type="ORF">C427_0832</name>
</gene>
<dbReference type="InterPro" id="IPR019914">
    <property type="entry name" value="Pyrimidine_monooxygenase_RutA"/>
</dbReference>
<dbReference type="EC" id="1.14.99.46" evidence="6"/>
<comment type="catalytic activity">
    <reaction evidence="6">
        <text>thymine + FMNH2 + NADH + O2 = (Z)-2-methylureidoacrylate + FMN + NAD(+) + H2O + H(+)</text>
        <dbReference type="Rhea" id="RHEA:31599"/>
        <dbReference type="ChEBI" id="CHEBI:15377"/>
        <dbReference type="ChEBI" id="CHEBI:15378"/>
        <dbReference type="ChEBI" id="CHEBI:15379"/>
        <dbReference type="ChEBI" id="CHEBI:17821"/>
        <dbReference type="ChEBI" id="CHEBI:57540"/>
        <dbReference type="ChEBI" id="CHEBI:57618"/>
        <dbReference type="ChEBI" id="CHEBI:57945"/>
        <dbReference type="ChEBI" id="CHEBI:58210"/>
        <dbReference type="ChEBI" id="CHEBI:143783"/>
        <dbReference type="EC" id="1.14.99.46"/>
    </reaction>
</comment>
<protein>
    <recommendedName>
        <fullName evidence="6">Pyrimidine monooxygenase RutA</fullName>
        <ecNumber evidence="6">1.14.99.46</ecNumber>
    </recommendedName>
</protein>
<comment type="catalytic activity">
    <reaction evidence="6">
        <text>uracil + FMNH2 + NADH + O2 = (Z)-3-ureidoacrylate + FMN + NAD(+) + H2O + H(+)</text>
        <dbReference type="Rhea" id="RHEA:31587"/>
        <dbReference type="ChEBI" id="CHEBI:15377"/>
        <dbReference type="ChEBI" id="CHEBI:15378"/>
        <dbReference type="ChEBI" id="CHEBI:15379"/>
        <dbReference type="ChEBI" id="CHEBI:17568"/>
        <dbReference type="ChEBI" id="CHEBI:57540"/>
        <dbReference type="ChEBI" id="CHEBI:57618"/>
        <dbReference type="ChEBI" id="CHEBI:57945"/>
        <dbReference type="ChEBI" id="CHEBI:58210"/>
        <dbReference type="ChEBI" id="CHEBI:59891"/>
        <dbReference type="EC" id="1.14.99.46"/>
    </reaction>
</comment>
<dbReference type="PANTHER" id="PTHR42847">
    <property type="entry name" value="ALKANESULFONATE MONOOXYGENASE"/>
    <property type="match status" value="1"/>
</dbReference>
<keyword evidence="3 6" id="KW-0521">NADP</keyword>
<evidence type="ECO:0000256" key="6">
    <source>
        <dbReference type="HAMAP-Rule" id="MF_01699"/>
    </source>
</evidence>
<keyword evidence="2 6" id="KW-0288">FMN</keyword>
<dbReference type="PANTHER" id="PTHR42847:SF4">
    <property type="entry name" value="ALKANESULFONATE MONOOXYGENASE-RELATED"/>
    <property type="match status" value="1"/>
</dbReference>
<evidence type="ECO:0000313" key="8">
    <source>
        <dbReference type="EMBL" id="AGH42941.1"/>
    </source>
</evidence>
<accession>K6ZSS2</accession>
<dbReference type="SUPFAM" id="SSF51679">
    <property type="entry name" value="Bacterial luciferase-like"/>
    <property type="match status" value="1"/>
</dbReference>
<dbReference type="GO" id="GO:0052614">
    <property type="term" value="F:uracil oxygenase activity"/>
    <property type="evidence" value="ECO:0007669"/>
    <property type="project" value="UniProtKB-EC"/>
</dbReference>
<keyword evidence="5 6" id="KW-0503">Monooxygenase</keyword>
<dbReference type="CDD" id="cd01094">
    <property type="entry name" value="Alkanesulfonate_monoxygenase"/>
    <property type="match status" value="1"/>
</dbReference>
<evidence type="ECO:0000259" key="7">
    <source>
        <dbReference type="Pfam" id="PF00296"/>
    </source>
</evidence>